<gene>
    <name evidence="9" type="ORF">DW192_00970</name>
    <name evidence="8" type="ORF">DW916_07030</name>
    <name evidence="7" type="ORF">DWV60_13330</name>
</gene>
<sequence>MKYMGSKARIVHEILPIMLDKEHDTFVDAFCGGCSVIENVPDTYRRIANDKNRYLIEMWKYLQNDGFVFNHISKTLYNFARDCYHGKNKFFTEAGVGLIGFMASFNGRFFDGGYSGHNVVGKNGKARDYIREQIENTMRDVPLLKGVEFYSGSYDELVIPDRSIVYCDLPYKATKKYDVSKNFDYERFYIWCMEMARRGHKVFISEYQMPQEFRCVWEKEVTNSLNPNITKRPVERLFTID</sequence>
<proteinExistence type="inferred from homology"/>
<dbReference type="InterPro" id="IPR029063">
    <property type="entry name" value="SAM-dependent_MTases_sf"/>
</dbReference>
<evidence type="ECO:0000313" key="9">
    <source>
        <dbReference type="EMBL" id="RHH85332.1"/>
    </source>
</evidence>
<accession>A0A3R6BWA3</accession>
<dbReference type="GO" id="GO:0009007">
    <property type="term" value="F:site-specific DNA-methyltransferase (adenine-specific) activity"/>
    <property type="evidence" value="ECO:0007669"/>
    <property type="project" value="UniProtKB-EC"/>
</dbReference>
<dbReference type="GO" id="GO:1904047">
    <property type="term" value="F:S-adenosyl-L-methionine binding"/>
    <property type="evidence" value="ECO:0007669"/>
    <property type="project" value="TreeGrafter"/>
</dbReference>
<dbReference type="InterPro" id="IPR023095">
    <property type="entry name" value="Ade_MeTrfase_dom_2"/>
</dbReference>
<dbReference type="Proteomes" id="UP000286077">
    <property type="component" value="Unassembled WGS sequence"/>
</dbReference>
<dbReference type="Pfam" id="PF02086">
    <property type="entry name" value="MethyltransfD12"/>
    <property type="match status" value="1"/>
</dbReference>
<dbReference type="Proteomes" id="UP000284548">
    <property type="component" value="Unassembled WGS sequence"/>
</dbReference>
<comment type="caution">
    <text evidence="9">The sequence shown here is derived from an EMBL/GenBank/DDBJ whole genome shotgun (WGS) entry which is preliminary data.</text>
</comment>
<organism evidence="9 10">
    <name type="scientific">Segatella copri</name>
    <dbReference type="NCBI Taxonomy" id="165179"/>
    <lineage>
        <taxon>Bacteria</taxon>
        <taxon>Pseudomonadati</taxon>
        <taxon>Bacteroidota</taxon>
        <taxon>Bacteroidia</taxon>
        <taxon>Bacteroidales</taxon>
        <taxon>Prevotellaceae</taxon>
        <taxon>Segatella</taxon>
    </lineage>
</organism>
<evidence type="ECO:0000313" key="11">
    <source>
        <dbReference type="Proteomes" id="UP000284990"/>
    </source>
</evidence>
<dbReference type="GO" id="GO:0032259">
    <property type="term" value="P:methylation"/>
    <property type="evidence" value="ECO:0007669"/>
    <property type="project" value="UniProtKB-KW"/>
</dbReference>
<evidence type="ECO:0000313" key="12">
    <source>
        <dbReference type="Proteomes" id="UP000286077"/>
    </source>
</evidence>
<dbReference type="EMBL" id="QRKB01000001">
    <property type="protein sequence ID" value="RHH85332.1"/>
    <property type="molecule type" value="Genomic_DNA"/>
</dbReference>
<dbReference type="GO" id="GO:0009307">
    <property type="term" value="P:DNA restriction-modification system"/>
    <property type="evidence" value="ECO:0007669"/>
    <property type="project" value="InterPro"/>
</dbReference>
<evidence type="ECO:0000256" key="5">
    <source>
        <dbReference type="ARBA" id="ARBA00022691"/>
    </source>
</evidence>
<keyword evidence="3 9" id="KW-0489">Methyltransferase</keyword>
<dbReference type="RefSeq" id="WP_118141334.1">
    <property type="nucleotide sequence ID" value="NZ_JAQEAK010000021.1"/>
</dbReference>
<evidence type="ECO:0000256" key="4">
    <source>
        <dbReference type="ARBA" id="ARBA00022679"/>
    </source>
</evidence>
<keyword evidence="5" id="KW-0949">S-adenosyl-L-methionine</keyword>
<evidence type="ECO:0000313" key="8">
    <source>
        <dbReference type="EMBL" id="RHA86931.1"/>
    </source>
</evidence>
<dbReference type="GO" id="GO:0006298">
    <property type="term" value="P:mismatch repair"/>
    <property type="evidence" value="ECO:0007669"/>
    <property type="project" value="TreeGrafter"/>
</dbReference>
<dbReference type="AlphaFoldDB" id="A0A3R6BWA3"/>
<dbReference type="Gene3D" id="1.10.1020.10">
    <property type="entry name" value="Adenine-specific Methyltransferase, Domain 2"/>
    <property type="match status" value="1"/>
</dbReference>
<dbReference type="PRINTS" id="PR00505">
    <property type="entry name" value="D12N6MTFRASE"/>
</dbReference>
<reference evidence="10 11" key="1">
    <citation type="submission" date="2018-08" db="EMBL/GenBank/DDBJ databases">
        <title>A genome reference for cultivated species of the human gut microbiota.</title>
        <authorList>
            <person name="Zou Y."/>
            <person name="Xue W."/>
            <person name="Luo G."/>
        </authorList>
    </citation>
    <scope>NUCLEOTIDE SEQUENCE [LARGE SCALE GENOMIC DNA]</scope>
    <source>
        <strain evidence="7 12">AF11-14</strain>
        <strain evidence="9 10">AM16-54</strain>
        <strain evidence="8 11">AM42-23AC</strain>
    </source>
</reference>
<comment type="similarity">
    <text evidence="1">Belongs to the N(4)/N(6)-methyltransferase family.</text>
</comment>
<dbReference type="EMBL" id="QSFW01000013">
    <property type="protein sequence ID" value="RHA86931.1"/>
    <property type="molecule type" value="Genomic_DNA"/>
</dbReference>
<comment type="catalytic activity">
    <reaction evidence="6">
        <text>a 2'-deoxyadenosine in DNA + S-adenosyl-L-methionine = an N(6)-methyl-2'-deoxyadenosine in DNA + S-adenosyl-L-homocysteine + H(+)</text>
        <dbReference type="Rhea" id="RHEA:15197"/>
        <dbReference type="Rhea" id="RHEA-COMP:12418"/>
        <dbReference type="Rhea" id="RHEA-COMP:12419"/>
        <dbReference type="ChEBI" id="CHEBI:15378"/>
        <dbReference type="ChEBI" id="CHEBI:57856"/>
        <dbReference type="ChEBI" id="CHEBI:59789"/>
        <dbReference type="ChEBI" id="CHEBI:90615"/>
        <dbReference type="ChEBI" id="CHEBI:90616"/>
        <dbReference type="EC" id="2.1.1.72"/>
    </reaction>
</comment>
<evidence type="ECO:0000256" key="2">
    <source>
        <dbReference type="ARBA" id="ARBA00011900"/>
    </source>
</evidence>
<dbReference type="EMBL" id="QSAQ01000039">
    <property type="protein sequence ID" value="RGW65467.1"/>
    <property type="molecule type" value="Genomic_DNA"/>
</dbReference>
<dbReference type="EC" id="2.1.1.72" evidence="2"/>
<dbReference type="PANTHER" id="PTHR30481">
    <property type="entry name" value="DNA ADENINE METHYLASE"/>
    <property type="match status" value="1"/>
</dbReference>
<evidence type="ECO:0000256" key="3">
    <source>
        <dbReference type="ARBA" id="ARBA00022603"/>
    </source>
</evidence>
<evidence type="ECO:0000256" key="1">
    <source>
        <dbReference type="ARBA" id="ARBA00006594"/>
    </source>
</evidence>
<dbReference type="GO" id="GO:0043565">
    <property type="term" value="F:sequence-specific DNA binding"/>
    <property type="evidence" value="ECO:0007669"/>
    <property type="project" value="TreeGrafter"/>
</dbReference>
<name>A0A3R6BWA3_9BACT</name>
<dbReference type="Gene3D" id="3.40.50.150">
    <property type="entry name" value="Vaccinia Virus protein VP39"/>
    <property type="match status" value="1"/>
</dbReference>
<evidence type="ECO:0000256" key="6">
    <source>
        <dbReference type="ARBA" id="ARBA00047942"/>
    </source>
</evidence>
<dbReference type="Proteomes" id="UP000284990">
    <property type="component" value="Unassembled WGS sequence"/>
</dbReference>
<dbReference type="SUPFAM" id="SSF53335">
    <property type="entry name" value="S-adenosyl-L-methionine-dependent methyltransferases"/>
    <property type="match status" value="1"/>
</dbReference>
<evidence type="ECO:0000313" key="10">
    <source>
        <dbReference type="Proteomes" id="UP000284548"/>
    </source>
</evidence>
<evidence type="ECO:0000313" key="7">
    <source>
        <dbReference type="EMBL" id="RGW65467.1"/>
    </source>
</evidence>
<protein>
    <recommendedName>
        <fullName evidence="2">site-specific DNA-methyltransferase (adenine-specific)</fullName>
        <ecNumber evidence="2">2.1.1.72</ecNumber>
    </recommendedName>
</protein>
<keyword evidence="4" id="KW-0808">Transferase</keyword>
<dbReference type="InterPro" id="IPR012327">
    <property type="entry name" value="MeTrfase_D12"/>
</dbReference>